<organism evidence="3 4">
    <name type="scientific">Gordonia sihwensis NBRC 108236</name>
    <dbReference type="NCBI Taxonomy" id="1223544"/>
    <lineage>
        <taxon>Bacteria</taxon>
        <taxon>Bacillati</taxon>
        <taxon>Actinomycetota</taxon>
        <taxon>Actinomycetes</taxon>
        <taxon>Mycobacteriales</taxon>
        <taxon>Gordoniaceae</taxon>
        <taxon>Gordonia</taxon>
    </lineage>
</organism>
<proteinExistence type="predicted"/>
<sequence length="373" mass="39345">MRLRRRSLFASVAIATVSGVASCTAAPPDMGELPPTAIAAISVGQVVLPNPTSAANVIVAFDAKGDEVGRITGGSEYDSTVARLGDGIFGIAGSGAVVLRPGEKTVTGPGGRRRIVGSATDPDTGHAVMWNTFDTTRYVLVDPHRKPFGSEIPGRLAMVAHCEHGWYAATTETGRPSSRVQLRRLGEPGASVAVDLPADVFTRLPAVCAPNGRDLITLLKPIDDDTGPLLMSIDPETGRTVSRELAGPDHPLRGHVQAFTRLDHDVYLIGSDNGVYRSPVSGEPAAPDKVWQLPGAHSTTRMFVSGAKVLVVSGRDEPAYGEYDLRTGRQIRAPIRLPWLPGLTDGGIDVTGAADVIRSAPRPTAPRTPPGRR</sequence>
<dbReference type="EMBL" id="BANU01000008">
    <property type="protein sequence ID" value="GAC60200.1"/>
    <property type="molecule type" value="Genomic_DNA"/>
</dbReference>
<keyword evidence="4" id="KW-1185">Reference proteome</keyword>
<keyword evidence="2" id="KW-0732">Signal</keyword>
<feature type="region of interest" description="Disordered" evidence="1">
    <location>
        <begin position="354"/>
        <end position="373"/>
    </location>
</feature>
<feature type="signal peptide" evidence="2">
    <location>
        <begin position="1"/>
        <end position="25"/>
    </location>
</feature>
<evidence type="ECO:0000313" key="4">
    <source>
        <dbReference type="Proteomes" id="UP000035083"/>
    </source>
</evidence>
<gene>
    <name evidence="3" type="ORF">GSI01S_08_00560</name>
</gene>
<feature type="compositionally biased region" description="Pro residues" evidence="1">
    <location>
        <begin position="363"/>
        <end position="373"/>
    </location>
</feature>
<dbReference type="Proteomes" id="UP000035083">
    <property type="component" value="Unassembled WGS sequence"/>
</dbReference>
<feature type="chain" id="PRO_5003980594" description="Lipoprotein" evidence="2">
    <location>
        <begin position="26"/>
        <end position="373"/>
    </location>
</feature>
<dbReference type="PROSITE" id="PS51257">
    <property type="entry name" value="PROKAR_LIPOPROTEIN"/>
    <property type="match status" value="1"/>
</dbReference>
<evidence type="ECO:0000256" key="1">
    <source>
        <dbReference type="SAM" id="MobiDB-lite"/>
    </source>
</evidence>
<dbReference type="RefSeq" id="WP_006895545.1">
    <property type="nucleotide sequence ID" value="NZ_BANU01000008.1"/>
</dbReference>
<evidence type="ECO:0000256" key="2">
    <source>
        <dbReference type="SAM" id="SignalP"/>
    </source>
</evidence>
<accession>L7LGF8</accession>
<dbReference type="eggNOG" id="ENOG5031W47">
    <property type="taxonomic scope" value="Bacteria"/>
</dbReference>
<comment type="caution">
    <text evidence="3">The sequence shown here is derived from an EMBL/GenBank/DDBJ whole genome shotgun (WGS) entry which is preliminary data.</text>
</comment>
<protein>
    <recommendedName>
        <fullName evidence="5">Lipoprotein</fullName>
    </recommendedName>
</protein>
<reference evidence="3 4" key="1">
    <citation type="submission" date="2012-12" db="EMBL/GenBank/DDBJ databases">
        <title>Whole genome shotgun sequence of Gordonia sihwensis NBRC 108236.</title>
        <authorList>
            <person name="Yoshida I."/>
            <person name="Hosoyama A."/>
            <person name="Tsuchikane K."/>
            <person name="Ando Y."/>
            <person name="Baba S."/>
            <person name="Ohji S."/>
            <person name="Hamada M."/>
            <person name="Tamura T."/>
            <person name="Yamazoe A."/>
            <person name="Yamazaki S."/>
            <person name="Fujita N."/>
        </authorList>
    </citation>
    <scope>NUCLEOTIDE SEQUENCE [LARGE SCALE GENOMIC DNA]</scope>
    <source>
        <strain evidence="3 4">NBRC 108236</strain>
    </source>
</reference>
<evidence type="ECO:0008006" key="5">
    <source>
        <dbReference type="Google" id="ProtNLM"/>
    </source>
</evidence>
<name>L7LGF8_9ACTN</name>
<evidence type="ECO:0000313" key="3">
    <source>
        <dbReference type="EMBL" id="GAC60200.1"/>
    </source>
</evidence>
<dbReference type="AlphaFoldDB" id="L7LGF8"/>